<proteinExistence type="predicted"/>
<keyword evidence="3" id="KW-1185">Reference proteome</keyword>
<feature type="region of interest" description="Disordered" evidence="1">
    <location>
        <begin position="134"/>
        <end position="164"/>
    </location>
</feature>
<protein>
    <submittedName>
        <fullName evidence="2">Uncharacterized protein</fullName>
    </submittedName>
</protein>
<evidence type="ECO:0000313" key="2">
    <source>
        <dbReference type="EMBL" id="KAF3834418.1"/>
    </source>
</evidence>
<reference evidence="2 3" key="1">
    <citation type="submission" date="2020-03" db="EMBL/GenBank/DDBJ databases">
        <title>Dissostichus mawsoni Genome sequencing and assembly.</title>
        <authorList>
            <person name="Park H."/>
        </authorList>
    </citation>
    <scope>NUCLEOTIDE SEQUENCE [LARGE SCALE GENOMIC DNA]</scope>
    <source>
        <strain evidence="2">DM0001</strain>
        <tissue evidence="2">Muscle</tissue>
    </source>
</reference>
<feature type="compositionally biased region" description="Polar residues" evidence="1">
    <location>
        <begin position="146"/>
        <end position="161"/>
    </location>
</feature>
<evidence type="ECO:0000313" key="3">
    <source>
        <dbReference type="Proteomes" id="UP000518266"/>
    </source>
</evidence>
<comment type="caution">
    <text evidence="2">The sequence shown here is derived from an EMBL/GenBank/DDBJ whole genome shotgun (WGS) entry which is preliminary data.</text>
</comment>
<sequence length="294" mass="32847">MEVSTLMPPVPDALTSWMCLRSSSSADCPPPLWGRDCWERCSEVEEVVSMCCYIVQTVAMVMREGEHLLCHRVPDNSHETQTGCGATRRRFVAAVRRVVAVLVPLILMVPQGLHVLDGELGGGDRLALRLQYHDTRKPDKMAPSEKATNTQASSRTTTRFQQDLDPGPTCCLRLHRLPQDAARHPAAAHLQQRKISSFPNCSSRALLQLQAYLFTSSAGSRIKLRRRSPARVSGSSRLSRIPGHRRKKDKEVGPHGSPNALMENLLGSLQPRLERQALEFTQDVFHDSQIFHES</sequence>
<gene>
    <name evidence="2" type="ORF">F7725_025622</name>
</gene>
<evidence type="ECO:0000256" key="1">
    <source>
        <dbReference type="SAM" id="MobiDB-lite"/>
    </source>
</evidence>
<feature type="region of interest" description="Disordered" evidence="1">
    <location>
        <begin position="229"/>
        <end position="259"/>
    </location>
</feature>
<feature type="compositionally biased region" description="Basic and acidic residues" evidence="1">
    <location>
        <begin position="134"/>
        <end position="143"/>
    </location>
</feature>
<dbReference type="EMBL" id="JAAKFY010000026">
    <property type="protein sequence ID" value="KAF3834418.1"/>
    <property type="molecule type" value="Genomic_DNA"/>
</dbReference>
<organism evidence="2 3">
    <name type="scientific">Dissostichus mawsoni</name>
    <name type="common">Antarctic cod</name>
    <dbReference type="NCBI Taxonomy" id="36200"/>
    <lineage>
        <taxon>Eukaryota</taxon>
        <taxon>Metazoa</taxon>
        <taxon>Chordata</taxon>
        <taxon>Craniata</taxon>
        <taxon>Vertebrata</taxon>
        <taxon>Euteleostomi</taxon>
        <taxon>Actinopterygii</taxon>
        <taxon>Neopterygii</taxon>
        <taxon>Teleostei</taxon>
        <taxon>Neoteleostei</taxon>
        <taxon>Acanthomorphata</taxon>
        <taxon>Eupercaria</taxon>
        <taxon>Perciformes</taxon>
        <taxon>Notothenioidei</taxon>
        <taxon>Nototheniidae</taxon>
        <taxon>Dissostichus</taxon>
    </lineage>
</organism>
<name>A0A7J5XDR8_DISMA</name>
<accession>A0A7J5XDR8</accession>
<dbReference type="AlphaFoldDB" id="A0A7J5XDR8"/>
<dbReference type="Proteomes" id="UP000518266">
    <property type="component" value="Unassembled WGS sequence"/>
</dbReference>